<feature type="transmembrane region" description="Helical" evidence="7">
    <location>
        <begin position="329"/>
        <end position="346"/>
    </location>
</feature>
<keyword evidence="7" id="KW-1003">Cell membrane</keyword>
<evidence type="ECO:0000256" key="7">
    <source>
        <dbReference type="HAMAP-Rule" id="MF_00038"/>
    </source>
</evidence>
<comment type="function">
    <text evidence="7">Catalyzes the initial step of the lipid cycle reactions in the biosynthesis of the cell wall peptidoglycan: transfers peptidoglycan precursor phospho-MurNAc-pentapeptide from UDP-MurNAc-pentapeptide onto the lipid carrier undecaprenyl phosphate, yielding undecaprenyl-pyrophosphoryl-MurNAc-pentapeptide, known as lipid I.</text>
</comment>
<keyword evidence="7" id="KW-0573">Peptidoglycan synthesis</keyword>
<accession>A0A2H0UPH4</accession>
<dbReference type="PANTHER" id="PTHR22926">
    <property type="entry name" value="PHOSPHO-N-ACETYLMURAMOYL-PENTAPEPTIDE-TRANSFERASE"/>
    <property type="match status" value="1"/>
</dbReference>
<feature type="transmembrane region" description="Helical" evidence="7">
    <location>
        <begin position="68"/>
        <end position="92"/>
    </location>
</feature>
<feature type="transmembrane region" description="Helical" evidence="7">
    <location>
        <begin position="141"/>
        <end position="157"/>
    </location>
</feature>
<evidence type="ECO:0000256" key="2">
    <source>
        <dbReference type="ARBA" id="ARBA00005583"/>
    </source>
</evidence>
<dbReference type="GO" id="GO:0009252">
    <property type="term" value="P:peptidoglycan biosynthetic process"/>
    <property type="evidence" value="ECO:0007669"/>
    <property type="project" value="UniProtKB-UniRule"/>
</dbReference>
<dbReference type="Pfam" id="PF10555">
    <property type="entry name" value="MraY_sig1"/>
    <property type="match status" value="1"/>
</dbReference>
<dbReference type="AlphaFoldDB" id="A0A2H0UPH4"/>
<evidence type="ECO:0000256" key="4">
    <source>
        <dbReference type="ARBA" id="ARBA00022692"/>
    </source>
</evidence>
<comment type="cofactor">
    <cofactor evidence="7 9">
        <name>Mg(2+)</name>
        <dbReference type="ChEBI" id="CHEBI:18420"/>
    </cofactor>
</comment>
<dbReference type="Pfam" id="PF00953">
    <property type="entry name" value="Glycos_transf_4"/>
    <property type="match status" value="1"/>
</dbReference>
<dbReference type="NCBIfam" id="TIGR00445">
    <property type="entry name" value="mraY"/>
    <property type="match status" value="1"/>
</dbReference>
<organism evidence="10 11">
    <name type="scientific">Candidatus Harrisonbacteria bacterium CG10_big_fil_rev_8_21_14_0_10_44_23</name>
    <dbReference type="NCBI Taxonomy" id="1974585"/>
    <lineage>
        <taxon>Bacteria</taxon>
        <taxon>Candidatus Harrisoniibacteriota</taxon>
    </lineage>
</organism>
<comment type="similarity">
    <text evidence="2 7">Belongs to the glycosyltransferase 4 family. MraY subfamily.</text>
</comment>
<comment type="catalytic activity">
    <reaction evidence="7">
        <text>UDP-N-acetyl-alpha-D-muramoyl-L-alanyl-gamma-D-glutamyl-meso-2,6-diaminopimeloyl-D-alanyl-D-alanine + di-trans,octa-cis-undecaprenyl phosphate = di-trans,octa-cis-undecaprenyl diphospho-N-acetyl-alpha-D-muramoyl-L-alanyl-D-glutamyl-meso-2,6-diaminopimeloyl-D-alanyl-D-alanine + UMP</text>
        <dbReference type="Rhea" id="RHEA:28386"/>
        <dbReference type="ChEBI" id="CHEBI:57865"/>
        <dbReference type="ChEBI" id="CHEBI:60392"/>
        <dbReference type="ChEBI" id="CHEBI:61386"/>
        <dbReference type="ChEBI" id="CHEBI:61387"/>
        <dbReference type="EC" id="2.7.8.13"/>
    </reaction>
</comment>
<dbReference type="EMBL" id="PFBB01000035">
    <property type="protein sequence ID" value="PIR88293.1"/>
    <property type="molecule type" value="Genomic_DNA"/>
</dbReference>
<feature type="transmembrane region" description="Helical" evidence="7">
    <location>
        <begin position="250"/>
        <end position="270"/>
    </location>
</feature>
<keyword evidence="4 7" id="KW-0812">Transmembrane</keyword>
<dbReference type="UniPathway" id="UPA00219"/>
<keyword evidence="5 7" id="KW-1133">Transmembrane helix</keyword>
<dbReference type="GO" id="GO:0051301">
    <property type="term" value="P:cell division"/>
    <property type="evidence" value="ECO:0007669"/>
    <property type="project" value="UniProtKB-KW"/>
</dbReference>
<feature type="transmembrane region" description="Helical" evidence="7">
    <location>
        <begin position="201"/>
        <end position="220"/>
    </location>
</feature>
<feature type="transmembrane region" description="Helical" evidence="7">
    <location>
        <begin position="104"/>
        <end position="120"/>
    </location>
</feature>
<keyword evidence="7" id="KW-0131">Cell cycle</keyword>
<feature type="binding site" evidence="9">
    <location>
        <position position="194"/>
    </location>
    <ligand>
        <name>Mg(2+)</name>
        <dbReference type="ChEBI" id="CHEBI:18420"/>
    </ligand>
</feature>
<name>A0A2H0UPH4_9BACT</name>
<evidence type="ECO:0000256" key="9">
    <source>
        <dbReference type="PIRSR" id="PIRSR600715-1"/>
    </source>
</evidence>
<feature type="binding site" evidence="9">
    <location>
        <position position="254"/>
    </location>
    <ligand>
        <name>Mg(2+)</name>
        <dbReference type="ChEBI" id="CHEBI:18420"/>
    </ligand>
</feature>
<comment type="pathway">
    <text evidence="7">Cell wall biogenesis; peptidoglycan biosynthesis.</text>
</comment>
<dbReference type="Proteomes" id="UP000229615">
    <property type="component" value="Unassembled WGS sequence"/>
</dbReference>
<protein>
    <recommendedName>
        <fullName evidence="7 8">Phospho-N-acetylmuramoyl-pentapeptide-transferase</fullName>
        <ecNumber evidence="7 8">2.7.8.13</ecNumber>
    </recommendedName>
    <alternativeName>
        <fullName evidence="7">UDP-MurNAc-pentapeptide phosphotransferase</fullName>
    </alternativeName>
</protein>
<keyword evidence="3 7" id="KW-0808">Transferase</keyword>
<evidence type="ECO:0000256" key="5">
    <source>
        <dbReference type="ARBA" id="ARBA00022989"/>
    </source>
</evidence>
<evidence type="ECO:0000256" key="1">
    <source>
        <dbReference type="ARBA" id="ARBA00004141"/>
    </source>
</evidence>
<dbReference type="InterPro" id="IPR018480">
    <property type="entry name" value="PNAcMuramoyl-5peptid_Trfase_CS"/>
</dbReference>
<dbReference type="GO" id="GO:0046872">
    <property type="term" value="F:metal ion binding"/>
    <property type="evidence" value="ECO:0007669"/>
    <property type="project" value="UniProtKB-KW"/>
</dbReference>
<keyword evidence="7 9" id="KW-0460">Magnesium</keyword>
<dbReference type="GO" id="GO:0051992">
    <property type="term" value="F:UDP-N-acetylmuramoyl-L-alanyl-D-glutamyl-meso-2,6-diaminopimelyl-D-alanyl-D-alanine:undecaprenyl-phosphate transferase activity"/>
    <property type="evidence" value="ECO:0007669"/>
    <property type="project" value="RHEA"/>
</dbReference>
<evidence type="ECO:0000256" key="8">
    <source>
        <dbReference type="NCBIfam" id="TIGR00445"/>
    </source>
</evidence>
<evidence type="ECO:0000313" key="10">
    <source>
        <dbReference type="EMBL" id="PIR88293.1"/>
    </source>
</evidence>
<dbReference type="GO" id="GO:0005886">
    <property type="term" value="C:plasma membrane"/>
    <property type="evidence" value="ECO:0007669"/>
    <property type="project" value="UniProtKB-SubCell"/>
</dbReference>
<gene>
    <name evidence="7 10" type="primary">mraY</name>
    <name evidence="10" type="ORF">COU09_03065</name>
</gene>
<dbReference type="GO" id="GO:0008963">
    <property type="term" value="F:phospho-N-acetylmuramoyl-pentapeptide-transferase activity"/>
    <property type="evidence" value="ECO:0007669"/>
    <property type="project" value="UniProtKB-UniRule"/>
</dbReference>
<dbReference type="CDD" id="cd06852">
    <property type="entry name" value="GT_MraY"/>
    <property type="match status" value="1"/>
</dbReference>
<proteinExistence type="inferred from homology"/>
<dbReference type="PANTHER" id="PTHR22926:SF5">
    <property type="entry name" value="PHOSPHO-N-ACETYLMURAMOYL-PENTAPEPTIDE-TRANSFERASE HOMOLOG"/>
    <property type="match status" value="1"/>
</dbReference>
<evidence type="ECO:0000256" key="3">
    <source>
        <dbReference type="ARBA" id="ARBA00022679"/>
    </source>
</evidence>
<feature type="transmembrane region" description="Helical" evidence="7">
    <location>
        <begin position="226"/>
        <end position="243"/>
    </location>
</feature>
<dbReference type="GO" id="GO:0071555">
    <property type="term" value="P:cell wall organization"/>
    <property type="evidence" value="ECO:0007669"/>
    <property type="project" value="UniProtKB-KW"/>
</dbReference>
<feature type="transmembrane region" description="Helical" evidence="7">
    <location>
        <begin position="177"/>
        <end position="194"/>
    </location>
</feature>
<dbReference type="InterPro" id="IPR003524">
    <property type="entry name" value="PNAcMuramoyl-5peptid_Trfase"/>
</dbReference>
<keyword evidence="7" id="KW-0961">Cell wall biogenesis/degradation</keyword>
<keyword evidence="6 7" id="KW-0472">Membrane</keyword>
<comment type="subcellular location">
    <subcellularLocation>
        <location evidence="7">Cell membrane</location>
        <topology evidence="7">Multi-pass membrane protein</topology>
    </subcellularLocation>
    <subcellularLocation>
        <location evidence="1">Membrane</location>
        <topology evidence="1">Multi-pass membrane protein</topology>
    </subcellularLocation>
</comment>
<dbReference type="InterPro" id="IPR000715">
    <property type="entry name" value="Glycosyl_transferase_4"/>
</dbReference>
<sequence length="350" mass="39109">MINYVVLQAVRVLGLTMLSFLLAFGLTPLVFRFISSLKFKKNIKPEKDAPIFHELHKGKAGTPTMGGIVIWLTVLVLAVLIFFFSTIFDGFWGYLNFVNRAETYLPLAALFAAAIVGFIDDLMGVRKIGPRGGGLKMRHRLAIYSIFSLIGALWFFYRLDWDLFNIPFVGNFHLGLWYVPVFVFILVASAFSANEADGLDGLAGGIMLFTFAALTVVAFSLGRFHLAAFSGVIIGALMAFLWFNIYPAKFFMGDTGSMSLGITIGVIAMLTNTPLLLIFFAPIFILESSSVIIQVLSKKIRKKKVFLSAPIHHHFEALGWHETRVTMRFWIITVIFASLGLVVFFLNQMF</sequence>
<reference evidence="11" key="1">
    <citation type="submission" date="2017-09" db="EMBL/GenBank/DDBJ databases">
        <title>Depth-based differentiation of microbial function through sediment-hosted aquifers and enrichment of novel symbionts in the deep terrestrial subsurface.</title>
        <authorList>
            <person name="Probst A.J."/>
            <person name="Ladd B."/>
            <person name="Jarett J.K."/>
            <person name="Geller-Mcgrath D.E."/>
            <person name="Sieber C.M.K."/>
            <person name="Emerson J.B."/>
            <person name="Anantharaman K."/>
            <person name="Thomas B.C."/>
            <person name="Malmstrom R."/>
            <person name="Stieglmeier M."/>
            <person name="Klingl A."/>
            <person name="Woyke T."/>
            <person name="Ryan C.M."/>
            <person name="Banfield J.F."/>
        </authorList>
    </citation>
    <scope>NUCLEOTIDE SEQUENCE [LARGE SCALE GENOMIC DNA]</scope>
</reference>
<keyword evidence="7" id="KW-0132">Cell division</keyword>
<dbReference type="EC" id="2.7.8.13" evidence="7 8"/>
<keyword evidence="7 9" id="KW-0479">Metal-binding</keyword>
<evidence type="ECO:0000256" key="6">
    <source>
        <dbReference type="ARBA" id="ARBA00023136"/>
    </source>
</evidence>
<dbReference type="HAMAP" id="MF_00038">
    <property type="entry name" value="MraY"/>
    <property type="match status" value="1"/>
</dbReference>
<evidence type="ECO:0000313" key="11">
    <source>
        <dbReference type="Proteomes" id="UP000229615"/>
    </source>
</evidence>
<feature type="transmembrane region" description="Helical" evidence="7">
    <location>
        <begin position="12"/>
        <end position="34"/>
    </location>
</feature>
<comment type="caution">
    <text evidence="10">The sequence shown here is derived from an EMBL/GenBank/DDBJ whole genome shotgun (WGS) entry which is preliminary data.</text>
</comment>
<keyword evidence="7" id="KW-0133">Cell shape</keyword>
<dbReference type="GO" id="GO:0008360">
    <property type="term" value="P:regulation of cell shape"/>
    <property type="evidence" value="ECO:0007669"/>
    <property type="project" value="UniProtKB-KW"/>
</dbReference>